<reference evidence="1" key="1">
    <citation type="submission" date="2024-02" db="EMBL/GenBank/DDBJ databases">
        <title>Metagenome Assembled Genome of Zalaria obscura JY119.</title>
        <authorList>
            <person name="Vighnesh L."/>
            <person name="Jagadeeshwari U."/>
            <person name="Venkata Ramana C."/>
            <person name="Sasikala C."/>
        </authorList>
    </citation>
    <scope>NUCLEOTIDE SEQUENCE</scope>
    <source>
        <strain evidence="1">JY119</strain>
    </source>
</reference>
<gene>
    <name evidence="1" type="ORF">M8818_001333</name>
</gene>
<dbReference type="Proteomes" id="UP001320706">
    <property type="component" value="Unassembled WGS sequence"/>
</dbReference>
<evidence type="ECO:0000313" key="2">
    <source>
        <dbReference type="Proteomes" id="UP001320706"/>
    </source>
</evidence>
<accession>A0ACC3SMX3</accession>
<sequence>MTCRNQYTTTKFQVLVSKSDMDTFEAPRIALPSRDRLPAYYPLVLGGGAKLVAGGQPIWYTEVVSTATPVMLQWRCLAACIIGTVYNMSVHLMVLFSDLCGRRESRVI</sequence>
<protein>
    <submittedName>
        <fullName evidence="1">Uncharacterized protein</fullName>
    </submittedName>
</protein>
<evidence type="ECO:0000313" key="1">
    <source>
        <dbReference type="EMBL" id="KAK8217575.1"/>
    </source>
</evidence>
<comment type="caution">
    <text evidence="1">The sequence shown here is derived from an EMBL/GenBank/DDBJ whole genome shotgun (WGS) entry which is preliminary data.</text>
</comment>
<name>A0ACC3SMX3_9PEZI</name>
<proteinExistence type="predicted"/>
<organism evidence="1 2">
    <name type="scientific">Zalaria obscura</name>
    <dbReference type="NCBI Taxonomy" id="2024903"/>
    <lineage>
        <taxon>Eukaryota</taxon>
        <taxon>Fungi</taxon>
        <taxon>Dikarya</taxon>
        <taxon>Ascomycota</taxon>
        <taxon>Pezizomycotina</taxon>
        <taxon>Dothideomycetes</taxon>
        <taxon>Dothideomycetidae</taxon>
        <taxon>Dothideales</taxon>
        <taxon>Zalariaceae</taxon>
        <taxon>Zalaria</taxon>
    </lineage>
</organism>
<dbReference type="EMBL" id="JAMKPW020000005">
    <property type="protein sequence ID" value="KAK8217575.1"/>
    <property type="molecule type" value="Genomic_DNA"/>
</dbReference>
<keyword evidence="2" id="KW-1185">Reference proteome</keyword>